<feature type="region of interest" description="Disordered" evidence="5">
    <location>
        <begin position="398"/>
        <end position="431"/>
    </location>
</feature>
<dbReference type="AlphaFoldDB" id="A0A0G4FYW4"/>
<dbReference type="PANTHER" id="PTHR30249">
    <property type="entry name" value="PUTATIVE SEROTONIN TRANSPORTER"/>
    <property type="match status" value="1"/>
</dbReference>
<proteinExistence type="predicted"/>
<feature type="transmembrane region" description="Helical" evidence="6">
    <location>
        <begin position="440"/>
        <end position="459"/>
    </location>
</feature>
<dbReference type="VEuPathDB" id="CryptoDB:Cvel_3913"/>
<evidence type="ECO:0000256" key="6">
    <source>
        <dbReference type="SAM" id="Phobius"/>
    </source>
</evidence>
<feature type="transmembrane region" description="Helical" evidence="6">
    <location>
        <begin position="272"/>
        <end position="292"/>
    </location>
</feature>
<dbReference type="PANTHER" id="PTHR30249:SF0">
    <property type="entry name" value="PLASTIDAL GLYCOLATE_GLYCERATE TRANSLOCATOR 1, CHLOROPLASTIC"/>
    <property type="match status" value="1"/>
</dbReference>
<keyword evidence="4 6" id="KW-0472">Membrane</keyword>
<dbReference type="Pfam" id="PF04172">
    <property type="entry name" value="LrgB"/>
    <property type="match status" value="1"/>
</dbReference>
<organism evidence="7">
    <name type="scientific">Chromera velia CCMP2878</name>
    <dbReference type="NCBI Taxonomy" id="1169474"/>
    <lineage>
        <taxon>Eukaryota</taxon>
        <taxon>Sar</taxon>
        <taxon>Alveolata</taxon>
        <taxon>Colpodellida</taxon>
        <taxon>Chromeraceae</taxon>
        <taxon>Chromera</taxon>
    </lineage>
</organism>
<feature type="compositionally biased region" description="Basic and acidic residues" evidence="5">
    <location>
        <begin position="406"/>
        <end position="415"/>
    </location>
</feature>
<name>A0A0G4FYW4_9ALVE</name>
<feature type="region of interest" description="Disordered" evidence="5">
    <location>
        <begin position="92"/>
        <end position="122"/>
    </location>
</feature>
<keyword evidence="3 6" id="KW-1133">Transmembrane helix</keyword>
<evidence type="ECO:0000256" key="3">
    <source>
        <dbReference type="ARBA" id="ARBA00022989"/>
    </source>
</evidence>
<dbReference type="PhylomeDB" id="A0A0G4FYW4"/>
<gene>
    <name evidence="7" type="ORF">Cvel_3913</name>
</gene>
<feature type="transmembrane region" description="Helical" evidence="6">
    <location>
        <begin position="733"/>
        <end position="756"/>
    </location>
</feature>
<evidence type="ECO:0000256" key="1">
    <source>
        <dbReference type="ARBA" id="ARBA00004141"/>
    </source>
</evidence>
<feature type="transmembrane region" description="Helical" evidence="6">
    <location>
        <begin position="584"/>
        <end position="608"/>
    </location>
</feature>
<protein>
    <submittedName>
        <fullName evidence="7">Uncharacterized protein</fullName>
    </submittedName>
</protein>
<feature type="compositionally biased region" description="Basic and acidic residues" evidence="5">
    <location>
        <begin position="150"/>
        <end position="166"/>
    </location>
</feature>
<evidence type="ECO:0000313" key="7">
    <source>
        <dbReference type="EMBL" id="CEM20496.1"/>
    </source>
</evidence>
<dbReference type="InterPro" id="IPR007300">
    <property type="entry name" value="CidB/LrgB"/>
</dbReference>
<reference evidence="7" key="1">
    <citation type="submission" date="2014-11" db="EMBL/GenBank/DDBJ databases">
        <authorList>
            <person name="Otto D Thomas"/>
            <person name="Naeem Raeece"/>
        </authorList>
    </citation>
    <scope>NUCLEOTIDE SEQUENCE</scope>
</reference>
<feature type="transmembrane region" description="Helical" evidence="6">
    <location>
        <begin position="304"/>
        <end position="323"/>
    </location>
</feature>
<evidence type="ECO:0000256" key="5">
    <source>
        <dbReference type="SAM" id="MobiDB-lite"/>
    </source>
</evidence>
<feature type="compositionally biased region" description="Low complexity" evidence="5">
    <location>
        <begin position="189"/>
        <end position="199"/>
    </location>
</feature>
<comment type="subcellular location">
    <subcellularLocation>
        <location evidence="1">Membrane</location>
        <topology evidence="1">Multi-pass membrane protein</topology>
    </subcellularLocation>
</comment>
<feature type="transmembrane region" description="Helical" evidence="6">
    <location>
        <begin position="707"/>
        <end position="727"/>
    </location>
</feature>
<accession>A0A0G4FYW4</accession>
<evidence type="ECO:0000256" key="4">
    <source>
        <dbReference type="ARBA" id="ARBA00023136"/>
    </source>
</evidence>
<feature type="transmembrane region" description="Helical" evidence="6">
    <location>
        <begin position="678"/>
        <end position="695"/>
    </location>
</feature>
<dbReference type="GO" id="GO:0016020">
    <property type="term" value="C:membrane"/>
    <property type="evidence" value="ECO:0007669"/>
    <property type="project" value="UniProtKB-SubCell"/>
</dbReference>
<feature type="transmembrane region" description="Helical" evidence="6">
    <location>
        <begin position="335"/>
        <end position="358"/>
    </location>
</feature>
<feature type="region of interest" description="Disordered" evidence="5">
    <location>
        <begin position="150"/>
        <end position="225"/>
    </location>
</feature>
<feature type="transmembrane region" description="Helical" evidence="6">
    <location>
        <begin position="516"/>
        <end position="539"/>
    </location>
</feature>
<feature type="transmembrane region" description="Helical" evidence="6">
    <location>
        <begin position="490"/>
        <end position="509"/>
    </location>
</feature>
<sequence length="774" mass="79525">MRQFVSVYICGGRLGALGYGGPRAPVPCPLCRGRGTSAVHPCQSRCHSVASRPLSRGAAASRGGLSSLPGGDSHFPWASFLPHKRATVIFGAPPSSPFGSPRNTQPSSFLPPAFPHGTLKKGEEGGPTLNFLAAALAVPFLCIRQNEHARECDKEGKRGQVEESELKSSGGDEDGQIDGERTPSVPLDSESSNEGSLESGEGEKVEANGNETSNHTRPFLDAPPPSPSLLYSSDNLWKRARTAAAVAGLVGIDVGLRAVFAKCRWSFPSNLAGMLGLSGLLMGGEVLVPGFSRSILEFLRPGSEYLSFWMPLFFVTGLVTLPLDPPKNLPRLLGFLSAAFVFSLLSTAAVVSALSSAWGTRVERRERADSLALKTDGGLAPPPPCASSSDRLAKESGLCTAGGRDQSNENEKGSRGGEALLEGDGIPEQSGGRSHFSSEFVRLVAGLCGISFLLAAGMTRSLGFIAAGSKGGGGGGGGAGGGWTLLRSKAGTASASAFLFLSTLLGYLIGCETPEAIAAVAHPLLFSASAAVGGAWVLAKIAQARGASSVDWGGLLRLFVAPLPHAPGATAPLSQFLRWACAPAVLSAGSFLQFMLSPSVIGLSVGLFDRREKVFESAGPLLIGCLVASAIGVVGTAVLGASGLFGKLPPSVLLAAVPRSITAPLAVEVARLLRTDRGLTLAFVVLTGIMGANFGRRMLDGIGVSDPCVRGVAIGAASHGLGTAAMIEEKEAFAFSALALALTGTFSVVLVSVLPLRRLLFRLSGSGPKGPAGP</sequence>
<keyword evidence="2 6" id="KW-0812">Transmembrane</keyword>
<feature type="transmembrane region" description="Helical" evidence="6">
    <location>
        <begin position="620"/>
        <end position="645"/>
    </location>
</feature>
<dbReference type="EMBL" id="CDMZ01000739">
    <property type="protein sequence ID" value="CEM20496.1"/>
    <property type="molecule type" value="Genomic_DNA"/>
</dbReference>
<feature type="compositionally biased region" description="Low complexity" evidence="5">
    <location>
        <begin position="92"/>
        <end position="101"/>
    </location>
</feature>
<evidence type="ECO:0000256" key="2">
    <source>
        <dbReference type="ARBA" id="ARBA00022692"/>
    </source>
</evidence>
<feature type="region of interest" description="Disordered" evidence="5">
    <location>
        <begin position="372"/>
        <end position="391"/>
    </location>
</feature>